<dbReference type="PANTHER" id="PTHR11122">
    <property type="entry name" value="APOSPORY-ASSOCIATED PROTEIN C-RELATED"/>
    <property type="match status" value="1"/>
</dbReference>
<evidence type="ECO:0000313" key="7">
    <source>
        <dbReference type="Proteomes" id="UP000324222"/>
    </source>
</evidence>
<dbReference type="Proteomes" id="UP000324222">
    <property type="component" value="Unassembled WGS sequence"/>
</dbReference>
<dbReference type="AlphaFoldDB" id="A0A5B7D8P9"/>
<name>A0A5B7D8P9_PORTR</name>
<dbReference type="OrthoDB" id="1659429at2759"/>
<comment type="caution">
    <text evidence="6">The sequence shown here is derived from an EMBL/GenBank/DDBJ whole genome shotgun (WGS) entry which is preliminary data.</text>
</comment>
<sequence>MAHKNDQEKVVWLHSEAVKLGECSQWCRDSAGFLQRGRKKAREGAMYQEHRDVVTVNEWTDRIYQNTPLEHIITNVVSGRKMRMQKYNLVDTVVWNPWVEKAKEIPDFGEEEFPNLVCVEAGHVSSPVILPPGTVFEASQILQVM</sequence>
<gene>
    <name evidence="6" type="primary">YMR099C</name>
    <name evidence="6" type="ORF">E2C01_010439</name>
</gene>
<dbReference type="InterPro" id="IPR008183">
    <property type="entry name" value="Aldose_1/G6P_1-epimerase"/>
</dbReference>
<evidence type="ECO:0000313" key="6">
    <source>
        <dbReference type="EMBL" id="MPC17576.1"/>
    </source>
</evidence>
<dbReference type="PANTHER" id="PTHR11122:SF13">
    <property type="entry name" value="GLUCOSE-6-PHOSPHATE 1-EPIMERASE"/>
    <property type="match status" value="1"/>
</dbReference>
<evidence type="ECO:0000256" key="2">
    <source>
        <dbReference type="ARBA" id="ARBA00004947"/>
    </source>
</evidence>
<dbReference type="GO" id="GO:0047938">
    <property type="term" value="F:glucose-6-phosphate 1-epimerase activity"/>
    <property type="evidence" value="ECO:0007669"/>
    <property type="project" value="TreeGrafter"/>
</dbReference>
<comment type="catalytic activity">
    <reaction evidence="1">
        <text>alpha-D-galactose = beta-D-galactose</text>
        <dbReference type="Rhea" id="RHEA:28675"/>
        <dbReference type="ChEBI" id="CHEBI:27667"/>
        <dbReference type="ChEBI" id="CHEBI:28061"/>
        <dbReference type="EC" id="5.1.3.3"/>
    </reaction>
    <physiologicalReaction direction="right-to-left" evidence="1">
        <dbReference type="Rhea" id="RHEA:28677"/>
    </physiologicalReaction>
</comment>
<evidence type="ECO:0000256" key="5">
    <source>
        <dbReference type="ARBA" id="ARBA00045743"/>
    </source>
</evidence>
<reference evidence="6 7" key="1">
    <citation type="submission" date="2019-05" db="EMBL/GenBank/DDBJ databases">
        <title>Another draft genome of Portunus trituberculatus and its Hox gene families provides insights of decapod evolution.</title>
        <authorList>
            <person name="Jeong J.-H."/>
            <person name="Song I."/>
            <person name="Kim S."/>
            <person name="Choi T."/>
            <person name="Kim D."/>
            <person name="Ryu S."/>
            <person name="Kim W."/>
        </authorList>
    </citation>
    <scope>NUCLEOTIDE SEQUENCE [LARGE SCALE GENOMIC DNA]</scope>
    <source>
        <tissue evidence="6">Muscle</tissue>
    </source>
</reference>
<dbReference type="EMBL" id="VSRR010000602">
    <property type="protein sequence ID" value="MPC17576.1"/>
    <property type="molecule type" value="Genomic_DNA"/>
</dbReference>
<dbReference type="UniPathway" id="UPA00214"/>
<proteinExistence type="predicted"/>
<organism evidence="6 7">
    <name type="scientific">Portunus trituberculatus</name>
    <name type="common">Swimming crab</name>
    <name type="synonym">Neptunus trituberculatus</name>
    <dbReference type="NCBI Taxonomy" id="210409"/>
    <lineage>
        <taxon>Eukaryota</taxon>
        <taxon>Metazoa</taxon>
        <taxon>Ecdysozoa</taxon>
        <taxon>Arthropoda</taxon>
        <taxon>Crustacea</taxon>
        <taxon>Multicrustacea</taxon>
        <taxon>Malacostraca</taxon>
        <taxon>Eumalacostraca</taxon>
        <taxon>Eucarida</taxon>
        <taxon>Decapoda</taxon>
        <taxon>Pleocyemata</taxon>
        <taxon>Brachyura</taxon>
        <taxon>Eubrachyura</taxon>
        <taxon>Portunoidea</taxon>
        <taxon>Portunidae</taxon>
        <taxon>Portuninae</taxon>
        <taxon>Portunus</taxon>
    </lineage>
</organism>
<dbReference type="SUPFAM" id="SSF74650">
    <property type="entry name" value="Galactose mutarotase-like"/>
    <property type="match status" value="1"/>
</dbReference>
<protein>
    <recommendedName>
        <fullName evidence="3">Galactose mutarotase</fullName>
    </recommendedName>
    <alternativeName>
        <fullName evidence="4">Aldose 1-epimerase</fullName>
    </alternativeName>
</protein>
<comment type="function">
    <text evidence="5">Mutarotase that catalyzes the interconversion of beta-D-galactose and alpha-D-galactose during galactose metabolism. Beta-D-galactose is metabolized in the liver into glucose 1-phosphate, the primary metabolic fuel, by the action of four enzymes that constitute the Leloir pathway: GALM, GALK1 (galactokinase), GALT (galactose-1-phosphate uridylyltransferase) and GALE (UDP-galactose-4'-epimerase). Involved in the maintenance of the equilibrium between the beta- and alpha-anomers of galactose, therefore ensuring a sufficient supply of the alpha-anomer for GALK1. Also active on D-glucose although shows a preference for galactose over glucose.</text>
</comment>
<comment type="pathway">
    <text evidence="2">Carbohydrate metabolism; galactose metabolism.</text>
</comment>
<dbReference type="GO" id="GO:0006012">
    <property type="term" value="P:galactose metabolic process"/>
    <property type="evidence" value="ECO:0007669"/>
    <property type="project" value="UniProtKB-UniPathway"/>
</dbReference>
<dbReference type="InterPro" id="IPR014718">
    <property type="entry name" value="GH-type_carb-bd"/>
</dbReference>
<dbReference type="InterPro" id="IPR011013">
    <property type="entry name" value="Gal_mutarotase_sf_dom"/>
</dbReference>
<dbReference type="GO" id="GO:0030246">
    <property type="term" value="F:carbohydrate binding"/>
    <property type="evidence" value="ECO:0007669"/>
    <property type="project" value="InterPro"/>
</dbReference>
<dbReference type="GO" id="GO:0004034">
    <property type="term" value="F:aldose 1-epimerase activity"/>
    <property type="evidence" value="ECO:0007669"/>
    <property type="project" value="UniProtKB-EC"/>
</dbReference>
<keyword evidence="7" id="KW-1185">Reference proteome</keyword>
<dbReference type="GO" id="GO:0005737">
    <property type="term" value="C:cytoplasm"/>
    <property type="evidence" value="ECO:0007669"/>
    <property type="project" value="TreeGrafter"/>
</dbReference>
<dbReference type="Pfam" id="PF01263">
    <property type="entry name" value="Aldose_epim"/>
    <property type="match status" value="1"/>
</dbReference>
<dbReference type="Gene3D" id="2.70.98.10">
    <property type="match status" value="1"/>
</dbReference>
<accession>A0A5B7D8P9</accession>
<evidence type="ECO:0000256" key="1">
    <source>
        <dbReference type="ARBA" id="ARBA00001712"/>
    </source>
</evidence>
<evidence type="ECO:0000256" key="4">
    <source>
        <dbReference type="ARBA" id="ARBA00032729"/>
    </source>
</evidence>
<evidence type="ECO:0000256" key="3">
    <source>
        <dbReference type="ARBA" id="ARBA00021023"/>
    </source>
</evidence>